<accession>A0A0X1T735</accession>
<dbReference type="InterPro" id="IPR045584">
    <property type="entry name" value="Pilin-like"/>
</dbReference>
<dbReference type="InterPro" id="IPR012902">
    <property type="entry name" value="N_methyl_site"/>
</dbReference>
<dbReference type="SUPFAM" id="SSF54523">
    <property type="entry name" value="Pili subunits"/>
    <property type="match status" value="1"/>
</dbReference>
<dbReference type="RefSeq" id="WP_017132837.1">
    <property type="nucleotide sequence ID" value="NZ_CP014135.1"/>
</dbReference>
<dbReference type="InterPro" id="IPR031982">
    <property type="entry name" value="PilE-like"/>
</dbReference>
<gene>
    <name evidence="1" type="ORF">AWM79_22685</name>
</gene>
<reference evidence="1 2" key="1">
    <citation type="submission" date="2016-01" db="EMBL/GenBank/DDBJ databases">
        <authorList>
            <person name="McClelland M."/>
            <person name="Jain A."/>
            <person name="Saraogi P."/>
            <person name="Mendelson R."/>
            <person name="Westerman R."/>
            <person name="SanMiguel P."/>
            <person name="Csonka L."/>
        </authorList>
    </citation>
    <scope>NUCLEOTIDE SEQUENCE [LARGE SCALE GENOMIC DNA]</scope>
    <source>
        <strain evidence="1 2">NCPPB 2472</strain>
    </source>
</reference>
<sequence length="132" mass="14072">MRRTGEGFSLIELMIVVAIIGILAAVAYPSYTEYVRRAHRSEIAGLLYEQAQTLERFYSRNATYVGAVLSNGNAFYSIVPALSATSFTLTATPVAGSMMASDKCGSYTLNNLNVSANTGAGAGVTVKDCWGR</sequence>
<name>A0A0X1T735_PSEAA</name>
<organism evidence="1 2">
    <name type="scientific">Pseudomonas agarici</name>
    <dbReference type="NCBI Taxonomy" id="46677"/>
    <lineage>
        <taxon>Bacteria</taxon>
        <taxon>Pseudomonadati</taxon>
        <taxon>Pseudomonadota</taxon>
        <taxon>Gammaproteobacteria</taxon>
        <taxon>Pseudomonadales</taxon>
        <taxon>Pseudomonadaceae</taxon>
        <taxon>Pseudomonas</taxon>
    </lineage>
</organism>
<dbReference type="AlphaFoldDB" id="A0A0X1T735"/>
<dbReference type="EMBL" id="CP014135">
    <property type="protein sequence ID" value="AMB87930.1"/>
    <property type="molecule type" value="Genomic_DNA"/>
</dbReference>
<dbReference type="PROSITE" id="PS00409">
    <property type="entry name" value="PROKAR_NTER_METHYL"/>
    <property type="match status" value="1"/>
</dbReference>
<dbReference type="GO" id="GO:0043683">
    <property type="term" value="P:type IV pilus assembly"/>
    <property type="evidence" value="ECO:0007669"/>
    <property type="project" value="InterPro"/>
</dbReference>
<dbReference type="Pfam" id="PF07963">
    <property type="entry name" value="N_methyl"/>
    <property type="match status" value="1"/>
</dbReference>
<keyword evidence="2" id="KW-1185">Reference proteome</keyword>
<dbReference type="Gene3D" id="3.30.700.10">
    <property type="entry name" value="Glycoprotein, Type 4 Pilin"/>
    <property type="match status" value="1"/>
</dbReference>
<protein>
    <submittedName>
        <fullName evidence="1">Pilus assembly protein</fullName>
    </submittedName>
</protein>
<proteinExistence type="predicted"/>
<dbReference type="OrthoDB" id="5296638at2"/>
<dbReference type="Pfam" id="PF16732">
    <property type="entry name" value="ComP_DUS"/>
    <property type="match status" value="1"/>
</dbReference>
<dbReference type="NCBIfam" id="TIGR02532">
    <property type="entry name" value="IV_pilin_GFxxxE"/>
    <property type="match status" value="1"/>
</dbReference>
<evidence type="ECO:0000313" key="1">
    <source>
        <dbReference type="EMBL" id="AMB87930.1"/>
    </source>
</evidence>
<dbReference type="PANTHER" id="PTHR30093:SF47">
    <property type="entry name" value="TYPE IV PILUS NON-CORE MINOR PILIN PILE"/>
    <property type="match status" value="1"/>
</dbReference>
<dbReference type="Proteomes" id="UP000063229">
    <property type="component" value="Chromosome"/>
</dbReference>
<evidence type="ECO:0000313" key="2">
    <source>
        <dbReference type="Proteomes" id="UP000063229"/>
    </source>
</evidence>
<dbReference type="KEGG" id="pagb:AWM79_22685"/>
<dbReference type="PANTHER" id="PTHR30093">
    <property type="entry name" value="GENERAL SECRETION PATHWAY PROTEIN G"/>
    <property type="match status" value="1"/>
</dbReference>
<dbReference type="STRING" id="46677.AWM79_22685"/>